<keyword evidence="7" id="KW-0694">RNA-binding</keyword>
<comment type="cofactor">
    <cofactor evidence="1">
        <name>Mg(2+)</name>
        <dbReference type="ChEBI" id="CHEBI:18420"/>
    </cofactor>
</comment>
<keyword evidence="6" id="KW-0460">Magnesium</keyword>
<evidence type="ECO:0000256" key="6">
    <source>
        <dbReference type="ARBA" id="ARBA00022842"/>
    </source>
</evidence>
<evidence type="ECO:0000256" key="1">
    <source>
        <dbReference type="ARBA" id="ARBA00001946"/>
    </source>
</evidence>
<protein>
    <recommendedName>
        <fullName evidence="8">Poly A polymerase head domain-containing protein</fullName>
    </recommendedName>
</protein>
<dbReference type="EMBL" id="META01000003">
    <property type="protein sequence ID" value="OGB74206.1"/>
    <property type="molecule type" value="Genomic_DNA"/>
</dbReference>
<dbReference type="InterPro" id="IPR043519">
    <property type="entry name" value="NT_sf"/>
</dbReference>
<evidence type="ECO:0000256" key="4">
    <source>
        <dbReference type="ARBA" id="ARBA00022695"/>
    </source>
</evidence>
<dbReference type="Pfam" id="PF01743">
    <property type="entry name" value="PolyA_pol"/>
    <property type="match status" value="1"/>
</dbReference>
<evidence type="ECO:0000256" key="2">
    <source>
        <dbReference type="ARBA" id="ARBA00022679"/>
    </source>
</evidence>
<gene>
    <name evidence="9" type="ORF">A2V68_00315</name>
</gene>
<dbReference type="Gene3D" id="3.30.460.10">
    <property type="entry name" value="Beta Polymerase, domain 2"/>
    <property type="match status" value="1"/>
</dbReference>
<evidence type="ECO:0000313" key="10">
    <source>
        <dbReference type="Proteomes" id="UP000176651"/>
    </source>
</evidence>
<comment type="similarity">
    <text evidence="7">Belongs to the tRNA nucleotidyltransferase/poly(A) polymerase family.</text>
</comment>
<dbReference type="AlphaFoldDB" id="A0A1F4NS62"/>
<dbReference type="PANTHER" id="PTHR46173">
    <property type="entry name" value="CCA TRNA NUCLEOTIDYLTRANSFERASE 1, MITOCHONDRIAL"/>
    <property type="match status" value="1"/>
</dbReference>
<reference evidence="9 10" key="1">
    <citation type="journal article" date="2016" name="Nat. Commun.">
        <title>Thousands of microbial genomes shed light on interconnected biogeochemical processes in an aquifer system.</title>
        <authorList>
            <person name="Anantharaman K."/>
            <person name="Brown C.T."/>
            <person name="Hug L.A."/>
            <person name="Sharon I."/>
            <person name="Castelle C.J."/>
            <person name="Probst A.J."/>
            <person name="Thomas B.C."/>
            <person name="Singh A."/>
            <person name="Wilkins M.J."/>
            <person name="Karaoz U."/>
            <person name="Brodie E.L."/>
            <person name="Williams K.H."/>
            <person name="Hubbard S.S."/>
            <person name="Banfield J.F."/>
        </authorList>
    </citation>
    <scope>NUCLEOTIDE SEQUENCE [LARGE SCALE GENOMIC DNA]</scope>
</reference>
<comment type="caution">
    <text evidence="9">The sequence shown here is derived from an EMBL/GenBank/DDBJ whole genome shotgun (WGS) entry which is preliminary data.</text>
</comment>
<dbReference type="GO" id="GO:0046872">
    <property type="term" value="F:metal ion binding"/>
    <property type="evidence" value="ECO:0007669"/>
    <property type="project" value="UniProtKB-KW"/>
</dbReference>
<dbReference type="InterPro" id="IPR050264">
    <property type="entry name" value="Bact_CCA-adding_enz_type3_sf"/>
</dbReference>
<keyword evidence="3" id="KW-0819">tRNA processing</keyword>
<evidence type="ECO:0000256" key="7">
    <source>
        <dbReference type="RuleBase" id="RU003953"/>
    </source>
</evidence>
<dbReference type="GO" id="GO:0016779">
    <property type="term" value="F:nucleotidyltransferase activity"/>
    <property type="evidence" value="ECO:0007669"/>
    <property type="project" value="UniProtKB-KW"/>
</dbReference>
<accession>A0A1F4NS62</accession>
<dbReference type="InterPro" id="IPR002646">
    <property type="entry name" value="PolA_pol_head_dom"/>
</dbReference>
<evidence type="ECO:0000259" key="8">
    <source>
        <dbReference type="Pfam" id="PF01743"/>
    </source>
</evidence>
<evidence type="ECO:0000313" key="9">
    <source>
        <dbReference type="EMBL" id="OGB74206.1"/>
    </source>
</evidence>
<keyword evidence="5" id="KW-0479">Metal-binding</keyword>
<sequence length="231" mass="26216">MDKRFQPVAWLQEAGYKAYLVGNQVRAILAGRSYDPKDIDIATSALPEAVAGILRRHSILPAQLDATFGVVTFELQGNSYEITTFRSDVYDPQFDHIKRKPSRIEFTDDLTTDALRRDFTINAIYLNPVSGHYLDPLSGRADLKNKTLRFIGDPEIRIKEDPLRVLRAIRFKHSLGLHYAPATRVALGKLGRLVHKLSNAILKKEFQKIQNLEGYAAARREMQAWGIISRL</sequence>
<dbReference type="STRING" id="1798535.A2V68_00315"/>
<dbReference type="SUPFAM" id="SSF81301">
    <property type="entry name" value="Nucleotidyltransferase"/>
    <property type="match status" value="1"/>
</dbReference>
<dbReference type="SUPFAM" id="SSF81891">
    <property type="entry name" value="Poly A polymerase C-terminal region-like"/>
    <property type="match status" value="1"/>
</dbReference>
<name>A0A1F4NS62_UNCK3</name>
<keyword evidence="4" id="KW-0548">Nucleotidyltransferase</keyword>
<dbReference type="PANTHER" id="PTHR46173:SF1">
    <property type="entry name" value="CCA TRNA NUCLEOTIDYLTRANSFERASE 1, MITOCHONDRIAL"/>
    <property type="match status" value="1"/>
</dbReference>
<dbReference type="Gene3D" id="1.10.3090.10">
    <property type="entry name" value="cca-adding enzyme, domain 2"/>
    <property type="match status" value="1"/>
</dbReference>
<dbReference type="GO" id="GO:0000049">
    <property type="term" value="F:tRNA binding"/>
    <property type="evidence" value="ECO:0007669"/>
    <property type="project" value="TreeGrafter"/>
</dbReference>
<organism evidence="9 10">
    <name type="scientific">candidate division Kazan bacterium RBG_13_50_9</name>
    <dbReference type="NCBI Taxonomy" id="1798535"/>
    <lineage>
        <taxon>Bacteria</taxon>
        <taxon>Bacteria division Kazan-3B-28</taxon>
    </lineage>
</organism>
<dbReference type="GO" id="GO:0008033">
    <property type="term" value="P:tRNA processing"/>
    <property type="evidence" value="ECO:0007669"/>
    <property type="project" value="UniProtKB-KW"/>
</dbReference>
<keyword evidence="2 7" id="KW-0808">Transferase</keyword>
<dbReference type="CDD" id="cd05398">
    <property type="entry name" value="NT_ClassII-CCAase"/>
    <property type="match status" value="1"/>
</dbReference>
<evidence type="ECO:0000256" key="3">
    <source>
        <dbReference type="ARBA" id="ARBA00022694"/>
    </source>
</evidence>
<evidence type="ECO:0000256" key="5">
    <source>
        <dbReference type="ARBA" id="ARBA00022723"/>
    </source>
</evidence>
<proteinExistence type="inferred from homology"/>
<feature type="domain" description="Poly A polymerase head" evidence="8">
    <location>
        <begin position="18"/>
        <end position="149"/>
    </location>
</feature>
<dbReference type="Proteomes" id="UP000176651">
    <property type="component" value="Unassembled WGS sequence"/>
</dbReference>